<dbReference type="NCBIfam" id="TIGR00312">
    <property type="entry name" value="cbiD"/>
    <property type="match status" value="1"/>
</dbReference>
<dbReference type="PANTHER" id="PTHR35863">
    <property type="entry name" value="COBALT-PRECORRIN-5B C(1)-METHYLTRANSFERASE"/>
    <property type="match status" value="1"/>
</dbReference>
<evidence type="ECO:0000313" key="6">
    <source>
        <dbReference type="EMBL" id="SFK01852.1"/>
    </source>
</evidence>
<keyword evidence="1 5" id="KW-0169">Cobalamin biosynthesis</keyword>
<comment type="catalytic activity">
    <reaction evidence="5">
        <text>Co-precorrin-5B + S-adenosyl-L-methionine = Co-precorrin-6A + S-adenosyl-L-homocysteine</text>
        <dbReference type="Rhea" id="RHEA:26285"/>
        <dbReference type="ChEBI" id="CHEBI:57856"/>
        <dbReference type="ChEBI" id="CHEBI:59789"/>
        <dbReference type="ChEBI" id="CHEBI:60063"/>
        <dbReference type="ChEBI" id="CHEBI:60064"/>
        <dbReference type="EC" id="2.1.1.195"/>
    </reaction>
</comment>
<proteinExistence type="inferred from homology"/>
<name>A0A1I3W342_9HYPH</name>
<dbReference type="NCBIfam" id="NF000849">
    <property type="entry name" value="PRK00075.1-1"/>
    <property type="match status" value="1"/>
</dbReference>
<organism evidence="6 7">
    <name type="scientific">Pseudovibrio ascidiaceicola</name>
    <dbReference type="NCBI Taxonomy" id="285279"/>
    <lineage>
        <taxon>Bacteria</taxon>
        <taxon>Pseudomonadati</taxon>
        <taxon>Pseudomonadota</taxon>
        <taxon>Alphaproteobacteria</taxon>
        <taxon>Hyphomicrobiales</taxon>
        <taxon>Stappiaceae</taxon>
        <taxon>Pseudovibrio</taxon>
    </lineage>
</organism>
<dbReference type="Pfam" id="PF01888">
    <property type="entry name" value="CbiD"/>
    <property type="match status" value="1"/>
</dbReference>
<dbReference type="RefSeq" id="WP_093516837.1">
    <property type="nucleotide sequence ID" value="NZ_FOSK01000001.1"/>
</dbReference>
<dbReference type="EC" id="2.1.1.195" evidence="5"/>
<evidence type="ECO:0000256" key="3">
    <source>
        <dbReference type="ARBA" id="ARBA00022679"/>
    </source>
</evidence>
<evidence type="ECO:0000313" key="7">
    <source>
        <dbReference type="Proteomes" id="UP000199598"/>
    </source>
</evidence>
<gene>
    <name evidence="5" type="primary">cbiD</name>
    <name evidence="6" type="ORF">SAMN04488518_101789</name>
</gene>
<dbReference type="PANTHER" id="PTHR35863:SF1">
    <property type="entry name" value="COBALT-PRECORRIN-5B C(1)-METHYLTRANSFERASE"/>
    <property type="match status" value="1"/>
</dbReference>
<keyword evidence="7" id="KW-1185">Reference proteome</keyword>
<keyword evidence="2 5" id="KW-0489">Methyltransferase</keyword>
<comment type="function">
    <text evidence="5">Catalyzes the methylation of C-1 in cobalt-precorrin-5B to form cobalt-precorrin-6A.</text>
</comment>
<keyword evidence="3 5" id="KW-0808">Transferase</keyword>
<sequence length="372" mass="38691">MAETGQKKLRTGWTTGACATAAAKSAYAALLSGDFPDPISITLPRGDTPSFALAFEKLSENSASAAIIKDAGDDPDVTHGALIQARVTPNPTIAGIRFIAGSGVGTVTKPGLPIPVGEPAINPVPRQMMTRELQQVADDHGVGLAVDVEISIQNGEELAQKTMNPRLGIVGGLSVLGTTGIVRPFSCAAWIASIHRGVDVARATGLTHVAAATGATSEDVLRAHYPDLSEQAYLDMGDFAGGLLKYLRAHPVRKLTISGGIAKLAKLAQGAMDLHSARSAVDFDALADVLDHAGASKELLEETRGANLVSHIAQKAAAESIHMGEVIAQRAQRAALNILCGAPVSVEIIVVDRQGQVLGHVPVKEPAKLEQF</sequence>
<evidence type="ECO:0000256" key="5">
    <source>
        <dbReference type="HAMAP-Rule" id="MF_00787"/>
    </source>
</evidence>
<evidence type="ECO:0000256" key="4">
    <source>
        <dbReference type="ARBA" id="ARBA00022691"/>
    </source>
</evidence>
<dbReference type="HAMAP" id="MF_00787">
    <property type="entry name" value="CbiD"/>
    <property type="match status" value="1"/>
</dbReference>
<dbReference type="PIRSF" id="PIRSF026782">
    <property type="entry name" value="CbiD"/>
    <property type="match status" value="1"/>
</dbReference>
<accession>A0A1I3W342</accession>
<reference evidence="6 7" key="1">
    <citation type="submission" date="2016-10" db="EMBL/GenBank/DDBJ databases">
        <authorList>
            <person name="Varghese N."/>
            <person name="Submissions S."/>
        </authorList>
    </citation>
    <scope>NUCLEOTIDE SEQUENCE [LARGE SCALE GENOMIC DNA]</scope>
    <source>
        <strain evidence="6 7">DSM 16392</strain>
    </source>
</reference>
<comment type="similarity">
    <text evidence="5">Belongs to the CbiD family.</text>
</comment>
<dbReference type="SUPFAM" id="SSF111342">
    <property type="entry name" value="CbiD-like"/>
    <property type="match status" value="1"/>
</dbReference>
<dbReference type="Proteomes" id="UP000199598">
    <property type="component" value="Unassembled WGS sequence"/>
</dbReference>
<protein>
    <recommendedName>
        <fullName evidence="5">Cobalt-precorrin-5B C(1)-methyltransferase</fullName>
        <ecNumber evidence="5">2.1.1.195</ecNumber>
    </recommendedName>
    <alternativeName>
        <fullName evidence="5">Cobalt-precorrin-6A synthase</fullName>
    </alternativeName>
</protein>
<evidence type="ECO:0000256" key="2">
    <source>
        <dbReference type="ARBA" id="ARBA00022603"/>
    </source>
</evidence>
<dbReference type="InterPro" id="IPR036074">
    <property type="entry name" value="CbiD_sf"/>
</dbReference>
<comment type="caution">
    <text evidence="6">The sequence shown here is derived from an EMBL/GenBank/DDBJ whole genome shotgun (WGS) entry which is preliminary data.</text>
</comment>
<dbReference type="EMBL" id="FOSK01000001">
    <property type="protein sequence ID" value="SFK01852.1"/>
    <property type="molecule type" value="Genomic_DNA"/>
</dbReference>
<evidence type="ECO:0000256" key="1">
    <source>
        <dbReference type="ARBA" id="ARBA00022573"/>
    </source>
</evidence>
<comment type="pathway">
    <text evidence="5">Cofactor biosynthesis; adenosylcobalamin biosynthesis; cob(II)yrinate a,c-diamide from sirohydrochlorin (anaerobic route): step 6/10.</text>
</comment>
<dbReference type="Gene3D" id="3.30.2110.10">
    <property type="entry name" value="CbiD-like"/>
    <property type="match status" value="1"/>
</dbReference>
<dbReference type="InterPro" id="IPR002748">
    <property type="entry name" value="CbiD"/>
</dbReference>
<keyword evidence="4 5" id="KW-0949">S-adenosyl-L-methionine</keyword>